<evidence type="ECO:0000313" key="1">
    <source>
        <dbReference type="Ensembl" id="ENSPTEP00000008141.1"/>
    </source>
</evidence>
<dbReference type="AlphaFoldDB" id="A0A8C9GR15"/>
<evidence type="ECO:0000313" key="2">
    <source>
        <dbReference type="Proteomes" id="UP000694416"/>
    </source>
</evidence>
<reference evidence="1" key="1">
    <citation type="submission" date="2025-08" db="UniProtKB">
        <authorList>
            <consortium name="Ensembl"/>
        </authorList>
    </citation>
    <scope>IDENTIFICATION</scope>
</reference>
<keyword evidence="2" id="KW-1185">Reference proteome</keyword>
<sequence length="87" mass="9622">MIISSTQNAAYKHNTVNLGMLPYGGISAMHAGRSMTLNLQTKSKFDHQELPLQKVSMDCPTCVSIPKPINVVCSLNVFRLYIQPCLL</sequence>
<name>A0A8C9GR15_9PRIM</name>
<organism evidence="1 2">
    <name type="scientific">Piliocolobus tephrosceles</name>
    <name type="common">Ugandan red Colobus</name>
    <dbReference type="NCBI Taxonomy" id="591936"/>
    <lineage>
        <taxon>Eukaryota</taxon>
        <taxon>Metazoa</taxon>
        <taxon>Chordata</taxon>
        <taxon>Craniata</taxon>
        <taxon>Vertebrata</taxon>
        <taxon>Euteleostomi</taxon>
        <taxon>Mammalia</taxon>
        <taxon>Eutheria</taxon>
        <taxon>Euarchontoglires</taxon>
        <taxon>Primates</taxon>
        <taxon>Haplorrhini</taxon>
        <taxon>Catarrhini</taxon>
        <taxon>Cercopithecidae</taxon>
        <taxon>Colobinae</taxon>
        <taxon>Piliocolobus</taxon>
    </lineage>
</organism>
<dbReference type="Proteomes" id="UP000694416">
    <property type="component" value="Unplaced"/>
</dbReference>
<dbReference type="Ensembl" id="ENSPTET00000012422.1">
    <property type="protein sequence ID" value="ENSPTEP00000008141.1"/>
    <property type="gene ID" value="ENSPTEG00000009261.1"/>
</dbReference>
<protein>
    <submittedName>
        <fullName evidence="1">Uncharacterized protein</fullName>
    </submittedName>
</protein>
<reference evidence="1" key="2">
    <citation type="submission" date="2025-09" db="UniProtKB">
        <authorList>
            <consortium name="Ensembl"/>
        </authorList>
    </citation>
    <scope>IDENTIFICATION</scope>
</reference>
<proteinExistence type="predicted"/>
<accession>A0A8C9GR15</accession>